<name>T0MGJ8_9MICR</name>
<dbReference type="AlphaFoldDB" id="T0MGJ8"/>
<protein>
    <submittedName>
        <fullName evidence="1">Uncharacterized protein</fullName>
    </submittedName>
</protein>
<evidence type="ECO:0000313" key="2">
    <source>
        <dbReference type="Proteomes" id="UP000053780"/>
    </source>
</evidence>
<dbReference type="EMBL" id="KE646937">
    <property type="protein sequence ID" value="EQB62256.1"/>
    <property type="molecule type" value="Genomic_DNA"/>
</dbReference>
<dbReference type="VEuPathDB" id="MicrosporidiaDB:NAPIS_ORF00168"/>
<proteinExistence type="predicted"/>
<dbReference type="Proteomes" id="UP000053780">
    <property type="component" value="Unassembled WGS sequence"/>
</dbReference>
<reference evidence="1 2" key="1">
    <citation type="journal article" date="2013" name="BMC Genomics">
        <title>Genome sequencing and comparative genomics of honey bee microsporidia, Nosema apis reveal novel insights into host-parasite interactions.</title>
        <authorList>
            <person name="Chen Yp."/>
            <person name="Pettis J.S."/>
            <person name="Zhao Y."/>
            <person name="Liu X."/>
            <person name="Tallon L.J."/>
            <person name="Sadzewicz L.D."/>
            <person name="Li R."/>
            <person name="Zheng H."/>
            <person name="Huang S."/>
            <person name="Zhang X."/>
            <person name="Hamilton M.C."/>
            <person name="Pernal S.F."/>
            <person name="Melathopoulos A.P."/>
            <person name="Yan X."/>
            <person name="Evans J.D."/>
        </authorList>
    </citation>
    <scope>NUCLEOTIDE SEQUENCE [LARGE SCALE GENOMIC DNA]</scope>
    <source>
        <strain evidence="1 2">BRL 01</strain>
    </source>
</reference>
<evidence type="ECO:0000313" key="1">
    <source>
        <dbReference type="EMBL" id="EQB62256.1"/>
    </source>
</evidence>
<keyword evidence="2" id="KW-1185">Reference proteome</keyword>
<sequence length="255" mass="30587">MLGKKETMLLTKVFYNALKTKNEFKYEGKGNFETDIFFINSEFFQKFSEDVLNCKNTIFHLYYKKNIFNHNEQKENENYLKSMITFLFLMYSKNTENAKHAFDFMFNNLPNGFLIPIEKLLYMNKDLITNLLNLKYKECFSEKLNVTTAKKLICIISLLQIQLVEINSVNQVQDYKKFKDDKLVLFIISVFEEFINQREILLYSENPENSIMAKTFELCLIYPYQELLYDKMILYVYPILYEYGKSYILKLKVNL</sequence>
<dbReference type="OrthoDB" id="5570127at2759"/>
<dbReference type="HOGENOM" id="CLU_1090280_0_0_1"/>
<gene>
    <name evidence="1" type="ORF">NAPIS_ORF00168</name>
</gene>
<accession>T0MGJ8</accession>
<organism evidence="1 2">
    <name type="scientific">Vairimorpha apis BRL 01</name>
    <dbReference type="NCBI Taxonomy" id="1037528"/>
    <lineage>
        <taxon>Eukaryota</taxon>
        <taxon>Fungi</taxon>
        <taxon>Fungi incertae sedis</taxon>
        <taxon>Microsporidia</taxon>
        <taxon>Nosematidae</taxon>
        <taxon>Vairimorpha</taxon>
    </lineage>
</organism>